<keyword evidence="2" id="KW-1185">Reference proteome</keyword>
<evidence type="ECO:0000313" key="2">
    <source>
        <dbReference type="Proteomes" id="UP001164718"/>
    </source>
</evidence>
<dbReference type="KEGG" id="faf:OE104_05115"/>
<dbReference type="EMBL" id="CP106878">
    <property type="protein sequence ID" value="WAA10698.1"/>
    <property type="molecule type" value="Genomic_DNA"/>
</dbReference>
<evidence type="ECO:0008006" key="3">
    <source>
        <dbReference type="Google" id="ProtNLM"/>
    </source>
</evidence>
<proteinExistence type="predicted"/>
<dbReference type="Proteomes" id="UP001164718">
    <property type="component" value="Chromosome"/>
</dbReference>
<protein>
    <recommendedName>
        <fullName evidence="3">Flagellar hook-length control protein FliK</fullName>
    </recommendedName>
</protein>
<dbReference type="RefSeq" id="WP_275418497.1">
    <property type="nucleotide sequence ID" value="NZ_CP106878.1"/>
</dbReference>
<accession>A0A9E8RX21</accession>
<reference evidence="1" key="1">
    <citation type="submission" date="2022-09" db="EMBL/GenBank/DDBJ databases">
        <title>Complete Genomes of Fervidibacillus albus and Fervidibacillus halotolerans isolated from tidal flat sediments.</title>
        <authorList>
            <person name="Kwon K.K."/>
            <person name="Yang S.-H."/>
            <person name="Park M.J."/>
            <person name="Oh H.-M."/>
        </authorList>
    </citation>
    <scope>NUCLEOTIDE SEQUENCE</scope>
    <source>
        <strain evidence="1">MEBiC13591</strain>
    </source>
</reference>
<sequence>MDILPYGFVQTTKQHEQPIAFRSGQIFFGKVLQLDASGYAKVQLGNGNITAKIEAPIDVSKEYWFQVIKEGDSIRLTILPEKEGKIFGGSVKQSNWFLSAIKEWGVPFDRQMISLAEKWFKETGDVKGTTEAIRWMIQDKLPFTDEIFRTVFAAVKRDPYSHLFGRLANALSTSPNDDYGTILQLLQKLTGKKVGDSNPLADTNWEKGEDVYRAIRFLLKGIGIDAATTNSSPSLKDLLSIVLEQKGSLPKNVSKAVQSLYDRIISHQLLNKEEDPYVFITFSIPLPLKGKSYDATFQWQGKKGEDGKIDPNFSRILFDLQMPQIGKTLIFMNVQNRMISLQVKSEQKVMKSIVQPYVQGLQQNLEQKGYYLSSVQFEVLRNYEQIAPETFATFQPGKVDLKI</sequence>
<organism evidence="1 2">
    <name type="scientific">Fervidibacillus albus</name>
    <dbReference type="NCBI Taxonomy" id="2980026"/>
    <lineage>
        <taxon>Bacteria</taxon>
        <taxon>Bacillati</taxon>
        <taxon>Bacillota</taxon>
        <taxon>Bacilli</taxon>
        <taxon>Bacillales</taxon>
        <taxon>Bacillaceae</taxon>
        <taxon>Fervidibacillus</taxon>
    </lineage>
</organism>
<gene>
    <name evidence="1" type="ORF">OE104_05115</name>
</gene>
<evidence type="ECO:0000313" key="1">
    <source>
        <dbReference type="EMBL" id="WAA10698.1"/>
    </source>
</evidence>
<dbReference type="AlphaFoldDB" id="A0A9E8RX21"/>
<name>A0A9E8RX21_9BACI</name>